<dbReference type="Proteomes" id="UP000831151">
    <property type="component" value="Chromosome"/>
</dbReference>
<dbReference type="EMBL" id="CP096649">
    <property type="protein sequence ID" value="UQK58721.1"/>
    <property type="molecule type" value="Genomic_DNA"/>
</dbReference>
<reference evidence="2" key="1">
    <citation type="submission" date="2022-04" db="EMBL/GenBank/DDBJ databases">
        <title>Complete genome sequences of Ezakiella coagulans and Fenollaria massiliensis.</title>
        <authorList>
            <person name="France M.T."/>
            <person name="Clifford J."/>
            <person name="Narina S."/>
            <person name="Rutt L."/>
            <person name="Ravel J."/>
        </authorList>
    </citation>
    <scope>NUCLEOTIDE SEQUENCE</scope>
    <source>
        <strain evidence="2">C0061C2</strain>
    </source>
</reference>
<accession>A0A9E7IWV2</accession>
<dbReference type="Pfam" id="PF17651">
    <property type="entry name" value="Raco_middle"/>
    <property type="match status" value="1"/>
</dbReference>
<evidence type="ECO:0000259" key="1">
    <source>
        <dbReference type="PROSITE" id="PS51085"/>
    </source>
</evidence>
<sequence>MPKIHILSDDNVITTNGEKTLLDVLRDNGYFIEAPCNGMGTCKKCKVKIIDGLSEETVLSCEYKVDKDIDLAFFDEGKAENLLTSDIDNFDTSDSVFTMKTHFFEDNRDTDSSWEDEYEKIFGHISFNVLKNTNFSKGEKHAIYLNDELIAIRDKSDDKIYAAAVDIGTTSVAISVLDLSHGKVIERASFVNPQISFGLDVLSRMSAAIDLKENLYKMQEQITKAIEEAILKIFNKYKLDIDSLYEIVFSANSVMMHILMGVDPTSLGIAPYKIVSYFNFEIDAKEIGMKLGKYTKAFTIPSISSYVGADILSGVNHIDIEHIDKNIMFIDIGTNTELVLKYKDHYYASSCAAGPALEGMNIEFGSRAELGAIENVFFDLDSGNKNIVVIGKEKAKSICGSGVLAVIREALKIGLIDYRGRLIKLEDLDEDDKRRPFLKEVDGKTVIDLGDIYMTKKDIRNIQLSKSAIMSGIVLLFNKLGMSADEVDDLFIAGQFGYHLSKDMLLDTYFIPKISEEKISYLKNTSLDGAISVVLSKKKRENLLSLSKKIKFLELSYDENYQKAFIDCSYFK</sequence>
<dbReference type="Gene3D" id="3.30.420.480">
    <property type="entry name" value="Domain of unknown function (DUF4445)"/>
    <property type="match status" value="1"/>
</dbReference>
<gene>
    <name evidence="2" type="ORF">M1R53_05650</name>
</gene>
<dbReference type="PANTHER" id="PTHR42895:SF2">
    <property type="entry name" value="IRON-SULFUR CLUSTER PROTEIN"/>
    <property type="match status" value="1"/>
</dbReference>
<evidence type="ECO:0000313" key="3">
    <source>
        <dbReference type="Proteomes" id="UP000831151"/>
    </source>
</evidence>
<name>A0A9E7IWV2_9FIRM</name>
<proteinExistence type="predicted"/>
<dbReference type="InterPro" id="IPR042259">
    <property type="entry name" value="Raco-like_middle_sf"/>
</dbReference>
<dbReference type="InterPro" id="IPR036010">
    <property type="entry name" value="2Fe-2S_ferredoxin-like_sf"/>
</dbReference>
<dbReference type="PROSITE" id="PS51085">
    <property type="entry name" value="2FE2S_FER_2"/>
    <property type="match status" value="1"/>
</dbReference>
<dbReference type="AlphaFoldDB" id="A0A9E7IWV2"/>
<dbReference type="CDD" id="cd00207">
    <property type="entry name" value="fer2"/>
    <property type="match status" value="1"/>
</dbReference>
<dbReference type="InterPro" id="IPR043129">
    <property type="entry name" value="ATPase_NBD"/>
</dbReference>
<dbReference type="PANTHER" id="PTHR42895">
    <property type="entry name" value="IRON-SULFUR CLUSTER-BINDING PROTEIN-RELATED"/>
    <property type="match status" value="1"/>
</dbReference>
<dbReference type="GO" id="GO:0051536">
    <property type="term" value="F:iron-sulfur cluster binding"/>
    <property type="evidence" value="ECO:0007669"/>
    <property type="project" value="InterPro"/>
</dbReference>
<dbReference type="Pfam" id="PF00111">
    <property type="entry name" value="Fer2"/>
    <property type="match status" value="1"/>
</dbReference>
<dbReference type="InterPro" id="IPR012675">
    <property type="entry name" value="Beta-grasp_dom_sf"/>
</dbReference>
<evidence type="ECO:0000313" key="2">
    <source>
        <dbReference type="EMBL" id="UQK58721.1"/>
    </source>
</evidence>
<dbReference type="InterPro" id="IPR041414">
    <property type="entry name" value="Raco-like_middle"/>
</dbReference>
<dbReference type="RefSeq" id="WP_249242302.1">
    <property type="nucleotide sequence ID" value="NZ_CP096649.1"/>
</dbReference>
<dbReference type="Pfam" id="PF14574">
    <property type="entry name" value="RACo_C_ter"/>
    <property type="match status" value="1"/>
</dbReference>
<dbReference type="SUPFAM" id="SSF54292">
    <property type="entry name" value="2Fe-2S ferredoxin-like"/>
    <property type="match status" value="1"/>
</dbReference>
<dbReference type="InterPro" id="IPR027980">
    <property type="entry name" value="RACo_C"/>
</dbReference>
<keyword evidence="3" id="KW-1185">Reference proteome</keyword>
<protein>
    <submittedName>
        <fullName evidence="2">ASKHA domain-containing protein</fullName>
    </submittedName>
</protein>
<dbReference type="InterPro" id="IPR001041">
    <property type="entry name" value="2Fe-2S_ferredoxin-type"/>
</dbReference>
<dbReference type="SUPFAM" id="SSF53067">
    <property type="entry name" value="Actin-like ATPase domain"/>
    <property type="match status" value="1"/>
</dbReference>
<dbReference type="InterPro" id="IPR052911">
    <property type="entry name" value="Corrinoid_activation_enz"/>
</dbReference>
<dbReference type="Gene3D" id="3.10.20.30">
    <property type="match status" value="1"/>
</dbReference>
<feature type="domain" description="2Fe-2S ferredoxin-type" evidence="1">
    <location>
        <begin position="2"/>
        <end position="77"/>
    </location>
</feature>
<dbReference type="KEGG" id="fms:M1R53_05650"/>
<organism evidence="2 3">
    <name type="scientific">Fenollaria massiliensis</name>
    <dbReference type="NCBI Taxonomy" id="938288"/>
    <lineage>
        <taxon>Bacteria</taxon>
        <taxon>Bacillati</taxon>
        <taxon>Bacillota</taxon>
        <taxon>Clostridia</taxon>
        <taxon>Eubacteriales</taxon>
        <taxon>Fenollaria</taxon>
    </lineage>
</organism>